<dbReference type="Gene3D" id="1.10.10.10">
    <property type="entry name" value="Winged helix-like DNA-binding domain superfamily/Winged helix DNA-binding domain"/>
    <property type="match status" value="1"/>
</dbReference>
<dbReference type="InterPro" id="IPR036388">
    <property type="entry name" value="WH-like_DNA-bd_sf"/>
</dbReference>
<evidence type="ECO:0000256" key="2">
    <source>
        <dbReference type="ARBA" id="ARBA00022840"/>
    </source>
</evidence>
<dbReference type="InterPro" id="IPR003593">
    <property type="entry name" value="AAA+_ATPase"/>
</dbReference>
<dbReference type="AlphaFoldDB" id="A0A098E7K2"/>
<dbReference type="PANTHER" id="PTHR37096">
    <property type="entry name" value="YALI0E33429P"/>
    <property type="match status" value="1"/>
</dbReference>
<dbReference type="InterPro" id="IPR051667">
    <property type="entry name" value="Archaeal_ATPase_domain"/>
</dbReference>
<dbReference type="InterPro" id="IPR027417">
    <property type="entry name" value="P-loop_NTPase"/>
</dbReference>
<proteinExistence type="predicted"/>
<dbReference type="SUPFAM" id="SSF52540">
    <property type="entry name" value="P-loop containing nucleoside triphosphate hydrolases"/>
    <property type="match status" value="1"/>
</dbReference>
<dbReference type="InterPro" id="IPR049081">
    <property type="entry name" value="MJ1010-like_2nd"/>
</dbReference>
<dbReference type="Pfam" id="PF21690">
    <property type="entry name" value="MJ1010-like_2nd"/>
    <property type="match status" value="1"/>
</dbReference>
<dbReference type="PANTHER" id="PTHR37096:SF1">
    <property type="entry name" value="AAA+ ATPASE DOMAIN-CONTAINING PROTEIN"/>
    <property type="match status" value="1"/>
</dbReference>
<gene>
    <name evidence="4" type="ORF">MSIBF_A1480016</name>
</gene>
<organism evidence="4">
    <name type="scientific">groundwater metagenome</name>
    <dbReference type="NCBI Taxonomy" id="717931"/>
    <lineage>
        <taxon>unclassified sequences</taxon>
        <taxon>metagenomes</taxon>
        <taxon>ecological metagenomes</taxon>
    </lineage>
</organism>
<dbReference type="SMART" id="SM00382">
    <property type="entry name" value="AAA"/>
    <property type="match status" value="1"/>
</dbReference>
<protein>
    <recommendedName>
        <fullName evidence="3">AAA+ ATPase domain-containing protein</fullName>
    </recommendedName>
</protein>
<evidence type="ECO:0000313" key="4">
    <source>
        <dbReference type="EMBL" id="CEG11496.1"/>
    </source>
</evidence>
<keyword evidence="2" id="KW-0067">ATP-binding</keyword>
<evidence type="ECO:0000256" key="1">
    <source>
        <dbReference type="ARBA" id="ARBA00022741"/>
    </source>
</evidence>
<evidence type="ECO:0000259" key="3">
    <source>
        <dbReference type="SMART" id="SM00382"/>
    </source>
</evidence>
<dbReference type="EMBL" id="CCXY01000055">
    <property type="protein sequence ID" value="CEG11496.1"/>
    <property type="molecule type" value="Genomic_DNA"/>
</dbReference>
<accession>A0A098E7K2</accession>
<feature type="domain" description="AAA+ ATPase" evidence="3">
    <location>
        <begin position="28"/>
        <end position="222"/>
    </location>
</feature>
<reference evidence="4" key="1">
    <citation type="submission" date="2014-09" db="EMBL/GenBank/DDBJ databases">
        <authorList>
            <person name="Probst J Alexander"/>
        </authorList>
    </citation>
    <scope>NUCLEOTIDE SEQUENCE</scope>
</reference>
<dbReference type="GO" id="GO:0005524">
    <property type="term" value="F:ATP binding"/>
    <property type="evidence" value="ECO:0007669"/>
    <property type="project" value="UniProtKB-KW"/>
</dbReference>
<keyword evidence="1" id="KW-0547">Nucleotide-binding</keyword>
<dbReference type="Gene3D" id="3.40.50.300">
    <property type="entry name" value="P-loop containing nucleotide triphosphate hydrolases"/>
    <property type="match status" value="1"/>
</dbReference>
<sequence>MAINPRKIEFFNRESETAEIKNILESEPRLITFIYGPINSGKTSLIQKLIDDLPKDKYAVFYINLRGKLIKEYSGFVRVLFKVKRKEISEKLTEKGEKLAKKALVLAGRYLSGIPIEKDILDGFLDAKSTEDVFEFLEEYFLKISETKIPILIIDELQVIGDLEINGKAIYKLFNFFIRLTKELHVCHVFTLSSDSLFIEKVYSEAMLQGRARYLLVDDFDEATAKRFLKKYKFSDEEITLSLKYVGGKPGYLIEAVEAKVVGKNIKEAISNILNTRKGEIKTTLNRVKQLGAHVIIVDDTHKIDYNLLNGTLNKFGERPYINTMEADEITKTYLAKQNILFVDPVFNIIKPQSKIDLLAIREILG</sequence>
<dbReference type="Pfam" id="PF01637">
    <property type="entry name" value="ATPase_2"/>
    <property type="match status" value="1"/>
</dbReference>
<dbReference type="InterPro" id="IPR011579">
    <property type="entry name" value="ATPase_dom"/>
</dbReference>
<name>A0A098E7K2_9ZZZZ</name>